<dbReference type="Gene3D" id="3.90.226.10">
    <property type="entry name" value="2-enoyl-CoA Hydratase, Chain A, domain 1"/>
    <property type="match status" value="1"/>
</dbReference>
<dbReference type="Pfam" id="PF03572">
    <property type="entry name" value="Peptidase_S41"/>
    <property type="match status" value="1"/>
</dbReference>
<evidence type="ECO:0000313" key="4">
    <source>
        <dbReference type="Proteomes" id="UP000028401"/>
    </source>
</evidence>
<dbReference type="SMART" id="SM00245">
    <property type="entry name" value="TSPc"/>
    <property type="match status" value="1"/>
</dbReference>
<feature type="transmembrane region" description="Helical" evidence="1">
    <location>
        <begin position="7"/>
        <end position="27"/>
    </location>
</feature>
<dbReference type="InterPro" id="IPR005151">
    <property type="entry name" value="Tail-specific_protease"/>
</dbReference>
<protein>
    <submittedName>
        <fullName evidence="3">Nisin resistace protein</fullName>
    </submittedName>
</protein>
<accession>A0A084ACG3</accession>
<evidence type="ECO:0000256" key="1">
    <source>
        <dbReference type="SAM" id="Phobius"/>
    </source>
</evidence>
<dbReference type="RefSeq" id="WP_042747988.1">
    <property type="nucleotide sequence ID" value="NZ_AZSI01000017.1"/>
</dbReference>
<dbReference type="PATRIC" id="fig|1415168.3.peg.950"/>
<keyword evidence="1" id="KW-1133">Transmembrane helix</keyword>
<dbReference type="GO" id="GO:0006508">
    <property type="term" value="P:proteolysis"/>
    <property type="evidence" value="ECO:0007669"/>
    <property type="project" value="InterPro"/>
</dbReference>
<evidence type="ECO:0000259" key="2">
    <source>
        <dbReference type="SMART" id="SM00245"/>
    </source>
</evidence>
<dbReference type="EMBL" id="AZSI01000017">
    <property type="protein sequence ID" value="KEY62992.1"/>
    <property type="molecule type" value="Genomic_DNA"/>
</dbReference>
<dbReference type="AlphaFoldDB" id="A0A084ACG3"/>
<comment type="caution">
    <text evidence="3">The sequence shown here is derived from an EMBL/GenBank/DDBJ whole genome shotgun (WGS) entry which is preliminary data.</text>
</comment>
<keyword evidence="1" id="KW-0812">Transmembrane</keyword>
<dbReference type="CDD" id="cd06567">
    <property type="entry name" value="Peptidase_S41"/>
    <property type="match status" value="1"/>
</dbReference>
<organism evidence="3 4">
    <name type="scientific">Lactococcus cremoris subsp. cremoris GE214</name>
    <dbReference type="NCBI Taxonomy" id="1415168"/>
    <lineage>
        <taxon>Bacteria</taxon>
        <taxon>Bacillati</taxon>
        <taxon>Bacillota</taxon>
        <taxon>Bacilli</taxon>
        <taxon>Lactobacillales</taxon>
        <taxon>Streptococcaceae</taxon>
        <taxon>Lactococcus</taxon>
        <taxon>Lactococcus cremoris subsp. cremoris</taxon>
    </lineage>
</organism>
<gene>
    <name evidence="3" type="ORF">U725_00891</name>
</gene>
<keyword evidence="1" id="KW-0472">Membrane</keyword>
<dbReference type="Proteomes" id="UP000028401">
    <property type="component" value="Unassembled WGS sequence"/>
</dbReference>
<reference evidence="3 4" key="1">
    <citation type="submission" date="2014-06" db="EMBL/GenBank/DDBJ databases">
        <title>Draft genome sequence of the putrescine producing strain Lactococcus lactis subsp cremoris GE214.</title>
        <authorList>
            <person name="Ladero V."/>
            <person name="Linares D.M."/>
            <person name="del Rio B."/>
            <person name="Mayo B."/>
            <person name="Martin M.C."/>
            <person name="Fernandez M."/>
            <person name="Alvarez M.A."/>
        </authorList>
    </citation>
    <scope>NUCLEOTIDE SEQUENCE [LARGE SCALE GENOMIC DNA]</scope>
    <source>
        <strain evidence="3 4">GE214</strain>
    </source>
</reference>
<dbReference type="GO" id="GO:0008236">
    <property type="term" value="F:serine-type peptidase activity"/>
    <property type="evidence" value="ECO:0007669"/>
    <property type="project" value="InterPro"/>
</dbReference>
<sequence length="318" mass="35030">MKIGKRILLGLVAVCALFLGIIYLWGYKFNIYLVPPSPQKYVRVSLKNMDELGLFTDSKEWVETKKKTIEETSNAKNYAETIPFLQKAIKVAGGKHSFIEHEEDISKRSITKYIKPKAEIEGNTLILTIPEFTGNDSQASDYANFLESSLHKNNYNGVIVDLRGNRGGDLSPMVLGLSPLLPDGTLFTYVDKSSHSKPVELQNGEINSGGSSTKISDNKKIKKAPIAVLIDNNTGSSGELTALCFKGIPNVKFLGSDSAGYTSANQTVYLYDGSTLQITSAFVKDRTNNIYKNFPISPDIQTNNAKSSAIEWIKSQIK</sequence>
<feature type="domain" description="Tail specific protease" evidence="2">
    <location>
        <begin position="107"/>
        <end position="303"/>
    </location>
</feature>
<dbReference type="SUPFAM" id="SSF52096">
    <property type="entry name" value="ClpP/crotonase"/>
    <property type="match status" value="1"/>
</dbReference>
<evidence type="ECO:0000313" key="3">
    <source>
        <dbReference type="EMBL" id="KEY62992.1"/>
    </source>
</evidence>
<dbReference type="InterPro" id="IPR029045">
    <property type="entry name" value="ClpP/crotonase-like_dom_sf"/>
</dbReference>
<name>A0A084ACG3_LACLC</name>
<proteinExistence type="predicted"/>